<evidence type="ECO:0000313" key="9">
    <source>
        <dbReference type="Proteomes" id="UP000679284"/>
    </source>
</evidence>
<evidence type="ECO:0000313" key="8">
    <source>
        <dbReference type="EMBL" id="QUS36023.1"/>
    </source>
</evidence>
<keyword evidence="4" id="KW-0964">Secreted</keyword>
<dbReference type="EMBL" id="CP047289">
    <property type="protein sequence ID" value="QUS36023.1"/>
    <property type="molecule type" value="Genomic_DNA"/>
</dbReference>
<dbReference type="SUPFAM" id="SSF56024">
    <property type="entry name" value="Phospholipase D/nuclease"/>
    <property type="match status" value="2"/>
</dbReference>
<protein>
    <recommendedName>
        <fullName evidence="3">Phospholipase D</fullName>
    </recommendedName>
    <alternativeName>
        <fullName evidence="5">Choline phosphatase</fullName>
    </alternativeName>
</protein>
<accession>A0A8J8MTH0</accession>
<dbReference type="Gene3D" id="3.30.870.10">
    <property type="entry name" value="Endonuclease Chain A"/>
    <property type="match status" value="2"/>
</dbReference>
<evidence type="ECO:0000256" key="1">
    <source>
        <dbReference type="ARBA" id="ARBA00003145"/>
    </source>
</evidence>
<dbReference type="Proteomes" id="UP000679284">
    <property type="component" value="Chromosome"/>
</dbReference>
<evidence type="ECO:0000256" key="6">
    <source>
        <dbReference type="SAM" id="Phobius"/>
    </source>
</evidence>
<dbReference type="PANTHER" id="PTHR21248">
    <property type="entry name" value="CARDIOLIPIN SYNTHASE"/>
    <property type="match status" value="1"/>
</dbReference>
<reference evidence="8" key="1">
    <citation type="submission" date="2020-01" db="EMBL/GenBank/DDBJ databases">
        <authorList>
            <person name="Yang Y."/>
            <person name="Kwon Y.M."/>
        </authorList>
    </citation>
    <scope>NUCLEOTIDE SEQUENCE</scope>
    <source>
        <strain evidence="8">PG104</strain>
    </source>
</reference>
<feature type="transmembrane region" description="Helical" evidence="6">
    <location>
        <begin position="6"/>
        <end position="30"/>
    </location>
</feature>
<comment type="function">
    <text evidence="1">Could be a virulence factor.</text>
</comment>
<name>A0A8J8MTH0_9RHOB</name>
<dbReference type="CDD" id="cd09113">
    <property type="entry name" value="PLDc_ymdC_like_2"/>
    <property type="match status" value="1"/>
</dbReference>
<comment type="subcellular location">
    <subcellularLocation>
        <location evidence="2">Secreted</location>
    </subcellularLocation>
</comment>
<evidence type="ECO:0000259" key="7">
    <source>
        <dbReference type="PROSITE" id="PS50035"/>
    </source>
</evidence>
<evidence type="ECO:0000256" key="3">
    <source>
        <dbReference type="ARBA" id="ARBA00018392"/>
    </source>
</evidence>
<feature type="domain" description="PLD phosphodiesterase" evidence="7">
    <location>
        <begin position="398"/>
        <end position="425"/>
    </location>
</feature>
<evidence type="ECO:0000256" key="5">
    <source>
        <dbReference type="ARBA" id="ARBA00029594"/>
    </source>
</evidence>
<evidence type="ECO:0000256" key="2">
    <source>
        <dbReference type="ARBA" id="ARBA00004613"/>
    </source>
</evidence>
<organism evidence="8 9">
    <name type="scientific">Falsirhodobacter algicola</name>
    <dbReference type="NCBI Taxonomy" id="2692330"/>
    <lineage>
        <taxon>Bacteria</taxon>
        <taxon>Pseudomonadati</taxon>
        <taxon>Pseudomonadota</taxon>
        <taxon>Alphaproteobacteria</taxon>
        <taxon>Rhodobacterales</taxon>
        <taxon>Paracoccaceae</taxon>
        <taxon>Falsirhodobacter</taxon>
    </lineage>
</organism>
<feature type="domain" description="PLD phosphodiesterase" evidence="7">
    <location>
        <begin position="174"/>
        <end position="201"/>
    </location>
</feature>
<dbReference type="GO" id="GO:0030572">
    <property type="term" value="F:phosphatidyltransferase activity"/>
    <property type="evidence" value="ECO:0007669"/>
    <property type="project" value="UniProtKB-ARBA"/>
</dbReference>
<dbReference type="GO" id="GO:0005576">
    <property type="term" value="C:extracellular region"/>
    <property type="evidence" value="ECO:0007669"/>
    <property type="project" value="UniProtKB-SubCell"/>
</dbReference>
<sequence>MRAEAVFWLVWLIAITALFFVLSALAFRAWTRWAERARGHVSHVLPRTGPPTPMDALADRIGPGTGALGLTGGREAFAARLQSIRMAGRSIDLMYYIWRNDLTGSLLLAELMRAADRGVRVRLLLDDINAQGFGRTLLALNQHPGVEIRLFNPTRSRGHILRRTTEMLLGLSRFNRRMHGKMWVVDGQLAIIGGRNIGDTYFEALAGGERNSRDIDAAVTGPVLREVEGCFDSFWNLGLSLPVLTLWPKARVSPRAFRRRLYRKTRSDAARAFVARLPHGVLDRPFHTGGQARLIADPPEKAYGHRTSPWIVDRLPQILNEVDRDLRLVTPYFVPGMEGGRILTALAERGVRVEMLTNALCSTDKVVVFGAYGRYRHRLLRAGVRMFEYAPPPRSDGRRDLLHTKLFVMDGRRTLIGSVNYDMRSAFMNTELGLLLDDPALVAEMNREFERITSPAQAYQLVAAGRRHRFLVSRPGLPKEMRADPEAGPALRALSWIAGQLPIQYWL</sequence>
<dbReference type="SMART" id="SM00155">
    <property type="entry name" value="PLDc"/>
    <property type="match status" value="2"/>
</dbReference>
<proteinExistence type="predicted"/>
<dbReference type="Pfam" id="PF13091">
    <property type="entry name" value="PLDc_2"/>
    <property type="match status" value="2"/>
</dbReference>
<gene>
    <name evidence="8" type="ORF">GR316_06930</name>
</gene>
<keyword evidence="6" id="KW-1133">Transmembrane helix</keyword>
<dbReference type="InterPro" id="IPR001736">
    <property type="entry name" value="PLipase_D/transphosphatidylase"/>
</dbReference>
<keyword evidence="6" id="KW-0472">Membrane</keyword>
<dbReference type="PROSITE" id="PS50035">
    <property type="entry name" value="PLD"/>
    <property type="match status" value="2"/>
</dbReference>
<dbReference type="KEGG" id="fap:GR316_06930"/>
<keyword evidence="6" id="KW-0812">Transmembrane</keyword>
<dbReference type="GO" id="GO:0032049">
    <property type="term" value="P:cardiolipin biosynthetic process"/>
    <property type="evidence" value="ECO:0007669"/>
    <property type="project" value="UniProtKB-ARBA"/>
</dbReference>
<dbReference type="CDD" id="cd09111">
    <property type="entry name" value="PLDc_ymdC_like_1"/>
    <property type="match status" value="1"/>
</dbReference>
<dbReference type="InterPro" id="IPR025202">
    <property type="entry name" value="PLD-like_dom"/>
</dbReference>
<keyword evidence="9" id="KW-1185">Reference proteome</keyword>
<evidence type="ECO:0000256" key="4">
    <source>
        <dbReference type="ARBA" id="ARBA00022525"/>
    </source>
</evidence>
<dbReference type="AlphaFoldDB" id="A0A8J8MTH0"/>
<dbReference type="PANTHER" id="PTHR21248:SF12">
    <property type="entry name" value="CARDIOLIPIN SYNTHASE C"/>
    <property type="match status" value="1"/>
</dbReference>